<dbReference type="AlphaFoldDB" id="A0A6H1Q3X7"/>
<keyword evidence="2" id="KW-1185">Reference proteome</keyword>
<evidence type="ECO:0000313" key="1">
    <source>
        <dbReference type="EMBL" id="QIZ20955.1"/>
    </source>
</evidence>
<dbReference type="Proteomes" id="UP000501094">
    <property type="component" value="Chromosome"/>
</dbReference>
<dbReference type="Pfam" id="PF13759">
    <property type="entry name" value="2OG-FeII_Oxy_5"/>
    <property type="match status" value="1"/>
</dbReference>
<evidence type="ECO:0000313" key="2">
    <source>
        <dbReference type="Proteomes" id="UP000501094"/>
    </source>
</evidence>
<dbReference type="EMBL" id="CP038852">
    <property type="protein sequence ID" value="QIZ20955.1"/>
    <property type="molecule type" value="Genomic_DNA"/>
</dbReference>
<proteinExistence type="predicted"/>
<evidence type="ECO:0008006" key="3">
    <source>
        <dbReference type="Google" id="ProtNLM"/>
    </source>
</evidence>
<dbReference type="RefSeq" id="WP_168606829.1">
    <property type="nucleotide sequence ID" value="NZ_CP038852.1"/>
</dbReference>
<organism evidence="1 2">
    <name type="scientific">Candidatus Pelagibacter giovannonii</name>
    <dbReference type="NCBI Taxonomy" id="2563896"/>
    <lineage>
        <taxon>Bacteria</taxon>
        <taxon>Pseudomonadati</taxon>
        <taxon>Pseudomonadota</taxon>
        <taxon>Alphaproteobacteria</taxon>
        <taxon>Candidatus Pelagibacterales</taxon>
        <taxon>Candidatus Pelagibacteraceae</taxon>
        <taxon>Candidatus Pelagibacter</taxon>
    </lineage>
</organism>
<reference evidence="1 2" key="1">
    <citation type="journal article" date="2020" name="Nat. Microbiol.">
        <title>Lysogenic host-virus interactions in SAR11 marine bacteria.</title>
        <authorList>
            <person name="Morris R.M."/>
            <person name="Cain K.R."/>
            <person name="Hvorecny K.L."/>
            <person name="Kollman J.M."/>
        </authorList>
    </citation>
    <scope>NUCLEOTIDE SEQUENCE [LARGE SCALE GENOMIC DNA]</scope>
    <source>
        <strain evidence="1 2">NP1</strain>
    </source>
</reference>
<gene>
    <name evidence="1" type="ORF">E5R92_04065</name>
</gene>
<dbReference type="Gene3D" id="2.60.120.620">
    <property type="entry name" value="q2cbj1_9rhob like domain"/>
    <property type="match status" value="1"/>
</dbReference>
<name>A0A6H1Q3X7_9PROT</name>
<sequence>MKNFPKFLYLCNFFRLAVYFSKLISIFSKKERKRISFYNFFKKRKRRFDKDLLMAFYRPKIFIFNHDFETRDIINSIYNYKDLFDVNEFTNDGHKNIFQSEHNLNKKKEFMDTSKSIENFVSKNIDNIFNSKKIDLIKMWFVITKQSGIINKHSHFDSDLSGVLYLKVNPNSPNSGLEIFNPLKEMDIYKYNLSLNKIEKNTFTGDKYLFKPKNNDLIIFNSYLEHSVQNKDPNITDRISLPFDLIFKI</sequence>
<dbReference type="InterPro" id="IPR012668">
    <property type="entry name" value="CHP02466"/>
</dbReference>
<dbReference type="NCBIfam" id="TIGR02466">
    <property type="entry name" value="TIGR02466 family protein"/>
    <property type="match status" value="1"/>
</dbReference>
<dbReference type="KEGG" id="peg:E5R92_04065"/>
<accession>A0A6H1Q3X7</accession>
<protein>
    <recommendedName>
        <fullName evidence="3">Aspartyl/asparaginy/proline hydroxylase domain-containing protein</fullName>
    </recommendedName>
</protein>